<proteinExistence type="predicted"/>
<evidence type="ECO:0000313" key="2">
    <source>
        <dbReference type="Proteomes" id="UP000679126"/>
    </source>
</evidence>
<protein>
    <submittedName>
        <fullName evidence="1">Uncharacterized protein</fullName>
    </submittedName>
</protein>
<evidence type="ECO:0000313" key="1">
    <source>
        <dbReference type="EMBL" id="MBO9154791.1"/>
    </source>
</evidence>
<comment type="caution">
    <text evidence="1">The sequence shown here is derived from an EMBL/GenBank/DDBJ whole genome shotgun (WGS) entry which is preliminary data.</text>
</comment>
<gene>
    <name evidence="1" type="ORF">J7I43_21365</name>
</gene>
<name>A0ABS3YJC7_9BACT</name>
<accession>A0ABS3YJC7</accession>
<dbReference type="EMBL" id="JAGHKP010000004">
    <property type="protein sequence ID" value="MBO9154791.1"/>
    <property type="molecule type" value="Genomic_DNA"/>
</dbReference>
<reference evidence="2" key="1">
    <citation type="submission" date="2021-03" db="EMBL/GenBank/DDBJ databases">
        <title>Assistant Professor.</title>
        <authorList>
            <person name="Huq M.A."/>
        </authorList>
    </citation>
    <scope>NUCLEOTIDE SEQUENCE [LARGE SCALE GENOMIC DNA]</scope>
    <source>
        <strain evidence="2">MAH-28</strain>
    </source>
</reference>
<dbReference type="Proteomes" id="UP000679126">
    <property type="component" value="Unassembled WGS sequence"/>
</dbReference>
<keyword evidence="2" id="KW-1185">Reference proteome</keyword>
<dbReference type="RefSeq" id="WP_209147905.1">
    <property type="nucleotide sequence ID" value="NZ_JAGHKP010000004.1"/>
</dbReference>
<organism evidence="1 2">
    <name type="scientific">Chitinophaga chungangae</name>
    <dbReference type="NCBI Taxonomy" id="2821488"/>
    <lineage>
        <taxon>Bacteria</taxon>
        <taxon>Pseudomonadati</taxon>
        <taxon>Bacteroidota</taxon>
        <taxon>Chitinophagia</taxon>
        <taxon>Chitinophagales</taxon>
        <taxon>Chitinophagaceae</taxon>
        <taxon>Chitinophaga</taxon>
    </lineage>
</organism>
<sequence length="151" mass="17680">MATNSADKKRVVIVHWKNSEKQPFEVFSNLKNFCLSYPEYNYNTLNNYLSKEKVPFDNKEVRVERKNVITRPKEIISSGETDRMIAPVVRRVAMKEADDAVNDLEYWLKQPPAKRLQAVTFIMSQFLRKGARMDKTIVNRKKSAHDPGERF</sequence>